<keyword evidence="2" id="KW-1133">Transmembrane helix</keyword>
<keyword evidence="3" id="KW-0732">Signal</keyword>
<reference evidence="5 6" key="1">
    <citation type="journal article" date="2019" name="Int. J. Syst. Evol. Microbiol.">
        <title>The Global Catalogue of Microorganisms (GCM) 10K type strain sequencing project: providing services to taxonomists for standard genome sequencing and annotation.</title>
        <authorList>
            <consortium name="The Broad Institute Genomics Platform"/>
            <consortium name="The Broad Institute Genome Sequencing Center for Infectious Disease"/>
            <person name="Wu L."/>
            <person name="Ma J."/>
        </authorList>
    </citation>
    <scope>NUCLEOTIDE SEQUENCE [LARGE SCALE GENOMIC DNA]</scope>
    <source>
        <strain evidence="5 6">JCM 14924</strain>
    </source>
</reference>
<proteinExistence type="predicted"/>
<protein>
    <recommendedName>
        <fullName evidence="4">Htaa domain-containing protein</fullName>
    </recommendedName>
</protein>
<evidence type="ECO:0000256" key="3">
    <source>
        <dbReference type="SAM" id="SignalP"/>
    </source>
</evidence>
<feature type="region of interest" description="Disordered" evidence="1">
    <location>
        <begin position="181"/>
        <end position="243"/>
    </location>
</feature>
<feature type="transmembrane region" description="Helical" evidence="2">
    <location>
        <begin position="455"/>
        <end position="476"/>
    </location>
</feature>
<dbReference type="EMBL" id="BAAAOQ010000021">
    <property type="protein sequence ID" value="GAA2201902.1"/>
    <property type="molecule type" value="Genomic_DNA"/>
</dbReference>
<name>A0ABN3BY84_9ACTN</name>
<dbReference type="InterPro" id="IPR007331">
    <property type="entry name" value="Htaa"/>
</dbReference>
<keyword evidence="6" id="KW-1185">Reference proteome</keyword>
<sequence>MPALTPGRLALAAAVAVTVGSGTLTATSASAADLPLTGYRLTWGIKQSYRSYVTGMAQGTFTAADGASQAADNGEFTFTDGQGSYDSTRHTLRLAFRGTLTIESRTHGFTRVLSDLRYDSAAGVLTADLVADGGAEQQDVPLAKVAAPTGPEMTGLATTLTTEAGAFLGSASYAGAAGDPVSVAKPKPTPAPTPSKTPTKTPAPKPTRTATPKPTRTTTPKPTRSPAGPPAKPAAPPAPAKGAIADGTLRWGVKDSFRTYVVTGAAHGRITASGGATQAAGNGPFTFSGATGTYDTTAGTLSAAFGGAVTFKGHENNGTYGLDLTLSDLKASVGRGTGTLTADVTSLGKKSEDVVLADLKARSAALTPKNDVIALDGVTATLTDAGAKAFSGYYPKGTALDPVNLSVALTTTAALPSAGPTAGGTTTTGAVTGSAAGGGGVVGGSLAATGSGVPAGPLGAAAAVTAAAGAGVVLAVRRRRTAM</sequence>
<keyword evidence="2" id="KW-0472">Membrane</keyword>
<dbReference type="RefSeq" id="WP_346163879.1">
    <property type="nucleotide sequence ID" value="NZ_BAAAOQ010000021.1"/>
</dbReference>
<organism evidence="5 6">
    <name type="scientific">Streptomyces bangladeshensis</name>
    <dbReference type="NCBI Taxonomy" id="295352"/>
    <lineage>
        <taxon>Bacteria</taxon>
        <taxon>Bacillati</taxon>
        <taxon>Actinomycetota</taxon>
        <taxon>Actinomycetes</taxon>
        <taxon>Kitasatosporales</taxon>
        <taxon>Streptomycetaceae</taxon>
        <taxon>Streptomyces</taxon>
    </lineage>
</organism>
<gene>
    <name evidence="5" type="ORF">GCM10009787_58760</name>
</gene>
<feature type="domain" description="Htaa" evidence="4">
    <location>
        <begin position="40"/>
        <end position="183"/>
    </location>
</feature>
<accession>A0ABN3BY84</accession>
<feature type="chain" id="PRO_5047357518" description="Htaa domain-containing protein" evidence="3">
    <location>
        <begin position="32"/>
        <end position="483"/>
    </location>
</feature>
<feature type="compositionally biased region" description="Pro residues" evidence="1">
    <location>
        <begin position="227"/>
        <end position="239"/>
    </location>
</feature>
<evidence type="ECO:0000313" key="5">
    <source>
        <dbReference type="EMBL" id="GAA2201902.1"/>
    </source>
</evidence>
<keyword evidence="2" id="KW-0812">Transmembrane</keyword>
<evidence type="ECO:0000256" key="1">
    <source>
        <dbReference type="SAM" id="MobiDB-lite"/>
    </source>
</evidence>
<feature type="compositionally biased region" description="Pro residues" evidence="1">
    <location>
        <begin position="187"/>
        <end position="205"/>
    </location>
</feature>
<feature type="signal peptide" evidence="3">
    <location>
        <begin position="1"/>
        <end position="31"/>
    </location>
</feature>
<evidence type="ECO:0000256" key="2">
    <source>
        <dbReference type="SAM" id="Phobius"/>
    </source>
</evidence>
<evidence type="ECO:0000313" key="6">
    <source>
        <dbReference type="Proteomes" id="UP001501391"/>
    </source>
</evidence>
<dbReference type="Pfam" id="PF04213">
    <property type="entry name" value="HtaA"/>
    <property type="match status" value="2"/>
</dbReference>
<dbReference type="Proteomes" id="UP001501391">
    <property type="component" value="Unassembled WGS sequence"/>
</dbReference>
<feature type="domain" description="Htaa" evidence="4">
    <location>
        <begin position="246"/>
        <end position="406"/>
    </location>
</feature>
<evidence type="ECO:0000259" key="4">
    <source>
        <dbReference type="Pfam" id="PF04213"/>
    </source>
</evidence>
<comment type="caution">
    <text evidence="5">The sequence shown here is derived from an EMBL/GenBank/DDBJ whole genome shotgun (WGS) entry which is preliminary data.</text>
</comment>
<feature type="compositionally biased region" description="Low complexity" evidence="1">
    <location>
        <begin position="206"/>
        <end position="226"/>
    </location>
</feature>